<evidence type="ECO:0000313" key="1">
    <source>
        <dbReference type="EMBL" id="KAK6501273.1"/>
    </source>
</evidence>
<protein>
    <recommendedName>
        <fullName evidence="3">N-acetyltransferase domain-containing protein</fullName>
    </recommendedName>
</protein>
<evidence type="ECO:0000313" key="2">
    <source>
        <dbReference type="Proteomes" id="UP001370758"/>
    </source>
</evidence>
<sequence length="332" mass="37356">MPFIDLPGDLQVGYATDFPPELSTEDSYRTEINEAWPKYMCLGDADIMAPLRKDPWLRQFQILLVHKAPGSHAMRLVGAGSSVPFFWSTPNDNDTLPDRGWDAVGALGIRQHYFRNKMTETLQAFKPRTQPDIPVERSWDSHSDYSGGEAPNALCALAICILPEFRGRGFPEQIIGLMRKKCIAEGYKAFVAPVRPTRKAEFKTMEMATYLRMGRNGAGENTTTGDNSTSRLVRKDTFDPWVRKHLSVGGKPVKLANASVVLRASGSCWDDAADMPGMCEKARKEGKVQINELDGEEYTNVYDVPGTLGPVRYYRRRDEGVYCEVNLWIRHL</sequence>
<name>A0AAV9W2P8_9PEZI</name>
<gene>
    <name evidence="1" type="ORF">TWF481_009114</name>
</gene>
<dbReference type="AlphaFoldDB" id="A0AAV9W2P8"/>
<reference evidence="1 2" key="1">
    <citation type="submission" date="2023-08" db="EMBL/GenBank/DDBJ databases">
        <authorList>
            <person name="Palmer J.M."/>
        </authorList>
    </citation>
    <scope>NUCLEOTIDE SEQUENCE [LARGE SCALE GENOMIC DNA]</scope>
    <source>
        <strain evidence="1 2">TWF481</strain>
    </source>
</reference>
<comment type="caution">
    <text evidence="1">The sequence shown here is derived from an EMBL/GenBank/DDBJ whole genome shotgun (WGS) entry which is preliminary data.</text>
</comment>
<organism evidence="1 2">
    <name type="scientific">Arthrobotrys musiformis</name>
    <dbReference type="NCBI Taxonomy" id="47236"/>
    <lineage>
        <taxon>Eukaryota</taxon>
        <taxon>Fungi</taxon>
        <taxon>Dikarya</taxon>
        <taxon>Ascomycota</taxon>
        <taxon>Pezizomycotina</taxon>
        <taxon>Orbiliomycetes</taxon>
        <taxon>Orbiliales</taxon>
        <taxon>Orbiliaceae</taxon>
        <taxon>Arthrobotrys</taxon>
    </lineage>
</organism>
<dbReference type="EMBL" id="JAVHJL010000006">
    <property type="protein sequence ID" value="KAK6501273.1"/>
    <property type="molecule type" value="Genomic_DNA"/>
</dbReference>
<proteinExistence type="predicted"/>
<dbReference type="Gene3D" id="3.40.630.30">
    <property type="match status" value="1"/>
</dbReference>
<evidence type="ECO:0008006" key="3">
    <source>
        <dbReference type="Google" id="ProtNLM"/>
    </source>
</evidence>
<keyword evidence="2" id="KW-1185">Reference proteome</keyword>
<accession>A0AAV9W2P8</accession>
<dbReference type="Proteomes" id="UP001370758">
    <property type="component" value="Unassembled WGS sequence"/>
</dbReference>